<keyword evidence="4" id="KW-0418">Kinase</keyword>
<evidence type="ECO:0000256" key="2">
    <source>
        <dbReference type="ARBA" id="ARBA00022679"/>
    </source>
</evidence>
<name>A0A518DI07_9BACT</name>
<dbReference type="PANTHER" id="PTHR31756">
    <property type="entry name" value="PYRUVATE, PHOSPHATE DIKINASE REGULATORY PROTEIN 1, CHLOROPLASTIC"/>
    <property type="match status" value="1"/>
</dbReference>
<dbReference type="AlphaFoldDB" id="A0A518DI07"/>
<evidence type="ECO:0000256" key="1">
    <source>
        <dbReference type="ARBA" id="ARBA00022527"/>
    </source>
</evidence>
<organism evidence="5 6">
    <name type="scientific">Pirellulimonas nuda</name>
    <dbReference type="NCBI Taxonomy" id="2528009"/>
    <lineage>
        <taxon>Bacteria</taxon>
        <taxon>Pseudomonadati</taxon>
        <taxon>Planctomycetota</taxon>
        <taxon>Planctomycetia</taxon>
        <taxon>Pirellulales</taxon>
        <taxon>Lacipirellulaceae</taxon>
        <taxon>Pirellulimonas</taxon>
    </lineage>
</organism>
<dbReference type="NCBIfam" id="NF003742">
    <property type="entry name" value="PRK05339.1"/>
    <property type="match status" value="1"/>
</dbReference>
<keyword evidence="6" id="KW-1185">Reference proteome</keyword>
<accession>A0A518DI07</accession>
<keyword evidence="3" id="KW-0547">Nucleotide-binding</keyword>
<dbReference type="OrthoDB" id="9782201at2"/>
<keyword evidence="2 5" id="KW-0808">Transferase</keyword>
<evidence type="ECO:0000313" key="6">
    <source>
        <dbReference type="Proteomes" id="UP000317429"/>
    </source>
</evidence>
<reference evidence="5 6" key="1">
    <citation type="submission" date="2019-02" db="EMBL/GenBank/DDBJ databases">
        <title>Deep-cultivation of Planctomycetes and their phenomic and genomic characterization uncovers novel biology.</title>
        <authorList>
            <person name="Wiegand S."/>
            <person name="Jogler M."/>
            <person name="Boedeker C."/>
            <person name="Pinto D."/>
            <person name="Vollmers J."/>
            <person name="Rivas-Marin E."/>
            <person name="Kohn T."/>
            <person name="Peeters S.H."/>
            <person name="Heuer A."/>
            <person name="Rast P."/>
            <person name="Oberbeckmann S."/>
            <person name="Bunk B."/>
            <person name="Jeske O."/>
            <person name="Meyerdierks A."/>
            <person name="Storesund J.E."/>
            <person name="Kallscheuer N."/>
            <person name="Luecker S."/>
            <person name="Lage O.M."/>
            <person name="Pohl T."/>
            <person name="Merkel B.J."/>
            <person name="Hornburger P."/>
            <person name="Mueller R.-W."/>
            <person name="Bruemmer F."/>
            <person name="Labrenz M."/>
            <person name="Spormann A.M."/>
            <person name="Op den Camp H."/>
            <person name="Overmann J."/>
            <person name="Amann R."/>
            <person name="Jetten M.S.M."/>
            <person name="Mascher T."/>
            <person name="Medema M.H."/>
            <person name="Devos D.P."/>
            <person name="Kaster A.-K."/>
            <person name="Ovreas L."/>
            <person name="Rohde M."/>
            <person name="Galperin M.Y."/>
            <person name="Jogler C."/>
        </authorList>
    </citation>
    <scope>NUCLEOTIDE SEQUENCE [LARGE SCALE GENOMIC DNA]</scope>
    <source>
        <strain evidence="5 6">Pla175</strain>
    </source>
</reference>
<dbReference type="EC" id="2.7.11.32" evidence="5"/>
<dbReference type="KEGG" id="pnd:Pla175_45380"/>
<dbReference type="EMBL" id="CP036291">
    <property type="protein sequence ID" value="QDU91120.1"/>
    <property type="molecule type" value="Genomic_DNA"/>
</dbReference>
<dbReference type="Pfam" id="PF03618">
    <property type="entry name" value="Kinase-PPPase"/>
    <property type="match status" value="1"/>
</dbReference>
<evidence type="ECO:0000256" key="3">
    <source>
        <dbReference type="ARBA" id="ARBA00022741"/>
    </source>
</evidence>
<keyword evidence="1" id="KW-0723">Serine/threonine-protein kinase</keyword>
<sequence length="278" mass="30320">MARKKAAAAAKNSYTAHLIAGATGDLVHRMLGIAAGQFPNATIKIVDHPLVDSEARLQAALAAADGPRSIVIHALPSDESKRRIKRWCVPRSIPEFDATGPLIDFISTCVGQLPENDLSRLHQVDMAYGQRIEAMEFALQHDDGLGLPTLRAAEIVIVGVSRVSKSPTTLYLASRGYKTANVSISPQTGFPPELAKISQKKIVALTTQPKLLQAIRSDRADEMGMEHTDYDDLPAVRREVMEAEAEYRRRGWPVVNVAGSTIEKTAAQIIELLKLPTR</sequence>
<keyword evidence="5" id="KW-0670">Pyruvate</keyword>
<dbReference type="GO" id="GO:0004674">
    <property type="term" value="F:protein serine/threonine kinase activity"/>
    <property type="evidence" value="ECO:0007669"/>
    <property type="project" value="UniProtKB-KW"/>
</dbReference>
<dbReference type="RefSeq" id="WP_145290931.1">
    <property type="nucleotide sequence ID" value="NZ_CP036291.1"/>
</dbReference>
<evidence type="ECO:0000256" key="4">
    <source>
        <dbReference type="ARBA" id="ARBA00022777"/>
    </source>
</evidence>
<gene>
    <name evidence="5" type="primary">yqfL</name>
    <name evidence="5" type="ORF">Pla175_45380</name>
</gene>
<dbReference type="GO" id="GO:0005524">
    <property type="term" value="F:ATP binding"/>
    <property type="evidence" value="ECO:0007669"/>
    <property type="project" value="InterPro"/>
</dbReference>
<dbReference type="PANTHER" id="PTHR31756:SF3">
    <property type="entry name" value="PYRUVATE, PHOSPHATE DIKINASE REGULATORY PROTEIN 1, CHLOROPLASTIC"/>
    <property type="match status" value="1"/>
</dbReference>
<protein>
    <submittedName>
        <fullName evidence="5">Pyruvate, phosphate dikinase regulatory protein</fullName>
        <ecNumber evidence="5">2.7.11.32</ecNumber>
    </submittedName>
</protein>
<dbReference type="InterPro" id="IPR005177">
    <property type="entry name" value="Kinase-pyrophosphorylase"/>
</dbReference>
<evidence type="ECO:0000313" key="5">
    <source>
        <dbReference type="EMBL" id="QDU91120.1"/>
    </source>
</evidence>
<proteinExistence type="predicted"/>
<dbReference type="Proteomes" id="UP000317429">
    <property type="component" value="Chromosome"/>
</dbReference>